<dbReference type="InterPro" id="IPR000792">
    <property type="entry name" value="Tscrpt_reg_LuxR_C"/>
</dbReference>
<dbReference type="Pfam" id="PF00196">
    <property type="entry name" value="GerE"/>
    <property type="match status" value="1"/>
</dbReference>
<dbReference type="Gene3D" id="1.10.10.10">
    <property type="entry name" value="Winged helix-like DNA-binding domain superfamily/Winged helix DNA-binding domain"/>
    <property type="match status" value="1"/>
</dbReference>
<protein>
    <submittedName>
        <fullName evidence="5">LuxR family transcriptional regulator</fullName>
    </submittedName>
</protein>
<dbReference type="SUPFAM" id="SSF75516">
    <property type="entry name" value="Pheromone-binding domain of LuxR-like quorum-sensing transcription factors"/>
    <property type="match status" value="1"/>
</dbReference>
<accession>A0A101KXD9</accession>
<keyword evidence="3" id="KW-0804">Transcription</keyword>
<feature type="domain" description="HTH luxR-type" evidence="4">
    <location>
        <begin position="182"/>
        <end position="247"/>
    </location>
</feature>
<reference evidence="5 6" key="1">
    <citation type="submission" date="2015-12" db="EMBL/GenBank/DDBJ databases">
        <title>Draft genome sequence of Mesorhizobium sp. UFLA 01-765, a multitolerant efficient symbiont and plant-growth promoting strain isolated from Zn-mining soil using Leucaena leucocephala as a trap plant.</title>
        <authorList>
            <person name="Rangel W.M."/>
            <person name="Thijs S."/>
            <person name="Longatti S.M."/>
            <person name="Moreira F.M."/>
            <person name="Weyens N."/>
            <person name="Vangronsveld J."/>
            <person name="Van Hamme J.D."/>
            <person name="Bottos E.M."/>
            <person name="Rineau F."/>
        </authorList>
    </citation>
    <scope>NUCLEOTIDE SEQUENCE [LARGE SCALE GENOMIC DNA]</scope>
    <source>
        <strain evidence="5 6">UFLA 01-765</strain>
    </source>
</reference>
<evidence type="ECO:0000256" key="2">
    <source>
        <dbReference type="ARBA" id="ARBA00023125"/>
    </source>
</evidence>
<dbReference type="Gene3D" id="3.30.450.80">
    <property type="entry name" value="Transcription factor LuxR-like, autoinducer-binding domain"/>
    <property type="match status" value="1"/>
</dbReference>
<evidence type="ECO:0000259" key="4">
    <source>
        <dbReference type="PROSITE" id="PS50043"/>
    </source>
</evidence>
<name>A0A101KXD9_RHILI</name>
<evidence type="ECO:0000256" key="3">
    <source>
        <dbReference type="ARBA" id="ARBA00023163"/>
    </source>
</evidence>
<dbReference type="Pfam" id="PF03472">
    <property type="entry name" value="Autoind_bind"/>
    <property type="match status" value="1"/>
</dbReference>
<dbReference type="OrthoDB" id="9803630at2"/>
<evidence type="ECO:0000256" key="1">
    <source>
        <dbReference type="ARBA" id="ARBA00023015"/>
    </source>
</evidence>
<sequence>MKPAKEFAEAEFCRYLDKTHRRAPPQELFDLLAAFARSVNFPWIAYRPLAPNQMAFDPPHNDLETMLNYPNEWQKRYFDMGYYKFDPITKKIRGRFGAIQWKDVYDDTDTTEEERRIFDDAATFGLMAGVTIPLHGPNGKLAMISFAQSSMHNIPKHILTYLELSAFHFRLKTDTHALKDRKDGEYNCLSSREKECVFWVSRGKSSVDIGTILGISENTVDFHVKNVKRKLNCSSRLVAAVKAMKLGIIDI</sequence>
<comment type="caution">
    <text evidence="5">The sequence shown here is derived from an EMBL/GenBank/DDBJ whole genome shotgun (WGS) entry which is preliminary data.</text>
</comment>
<keyword evidence="2" id="KW-0238">DNA-binding</keyword>
<dbReference type="EMBL" id="LPWA01000002">
    <property type="protein sequence ID" value="KUM28723.1"/>
    <property type="molecule type" value="Genomic_DNA"/>
</dbReference>
<dbReference type="PANTHER" id="PTHR44688">
    <property type="entry name" value="DNA-BINDING TRANSCRIPTIONAL ACTIVATOR DEVR_DOSR"/>
    <property type="match status" value="1"/>
</dbReference>
<dbReference type="GO" id="GO:0006355">
    <property type="term" value="P:regulation of DNA-templated transcription"/>
    <property type="evidence" value="ECO:0007669"/>
    <property type="project" value="InterPro"/>
</dbReference>
<dbReference type="InterPro" id="IPR005143">
    <property type="entry name" value="TF_LuxR_autoind-bd_dom"/>
</dbReference>
<dbReference type="PRINTS" id="PR00038">
    <property type="entry name" value="HTHLUXR"/>
</dbReference>
<dbReference type="InterPro" id="IPR016032">
    <property type="entry name" value="Sig_transdc_resp-reg_C-effctor"/>
</dbReference>
<organism evidence="5 6">
    <name type="scientific">Rhizobium loti</name>
    <name type="common">Mesorhizobium loti</name>
    <dbReference type="NCBI Taxonomy" id="381"/>
    <lineage>
        <taxon>Bacteria</taxon>
        <taxon>Pseudomonadati</taxon>
        <taxon>Pseudomonadota</taxon>
        <taxon>Alphaproteobacteria</taxon>
        <taxon>Hyphomicrobiales</taxon>
        <taxon>Phyllobacteriaceae</taxon>
        <taxon>Mesorhizobium</taxon>
    </lineage>
</organism>
<dbReference type="InterPro" id="IPR036388">
    <property type="entry name" value="WH-like_DNA-bd_sf"/>
</dbReference>
<dbReference type="SMART" id="SM00421">
    <property type="entry name" value="HTH_LUXR"/>
    <property type="match status" value="1"/>
</dbReference>
<dbReference type="GO" id="GO:0003677">
    <property type="term" value="F:DNA binding"/>
    <property type="evidence" value="ECO:0007669"/>
    <property type="project" value="UniProtKB-KW"/>
</dbReference>
<dbReference type="PANTHER" id="PTHR44688:SF16">
    <property type="entry name" value="DNA-BINDING TRANSCRIPTIONAL ACTIVATOR DEVR_DOSR"/>
    <property type="match status" value="1"/>
</dbReference>
<dbReference type="PROSITE" id="PS00622">
    <property type="entry name" value="HTH_LUXR_1"/>
    <property type="match status" value="1"/>
</dbReference>
<dbReference type="CDD" id="cd06170">
    <property type="entry name" value="LuxR_C_like"/>
    <property type="match status" value="1"/>
</dbReference>
<evidence type="ECO:0000313" key="6">
    <source>
        <dbReference type="Proteomes" id="UP000053176"/>
    </source>
</evidence>
<evidence type="ECO:0000313" key="5">
    <source>
        <dbReference type="EMBL" id="KUM28723.1"/>
    </source>
</evidence>
<gene>
    <name evidence="5" type="ORF">AU467_11090</name>
</gene>
<dbReference type="InterPro" id="IPR036693">
    <property type="entry name" value="TF_LuxR_autoind-bd_dom_sf"/>
</dbReference>
<dbReference type="SUPFAM" id="SSF46894">
    <property type="entry name" value="C-terminal effector domain of the bipartite response regulators"/>
    <property type="match status" value="1"/>
</dbReference>
<dbReference type="Proteomes" id="UP000053176">
    <property type="component" value="Unassembled WGS sequence"/>
</dbReference>
<dbReference type="AlphaFoldDB" id="A0A101KXD9"/>
<dbReference type="PROSITE" id="PS50043">
    <property type="entry name" value="HTH_LUXR_2"/>
    <property type="match status" value="1"/>
</dbReference>
<proteinExistence type="predicted"/>
<keyword evidence="1" id="KW-0805">Transcription regulation</keyword>